<accession>A0A1H8DRZ9</accession>
<gene>
    <name evidence="2" type="ORF">SAMN05216267_1001266</name>
</gene>
<sequence length="73" mass="8480">MGAFDQFKDQATQYEEKARSAAGNKRDKSANPQRQEPMERGGAQRDAQQRGSEFEDRARDRMDRDAEEEQDWA</sequence>
<dbReference type="OrthoDB" id="4328151at2"/>
<name>A0A1H8DRZ9_9ACTN</name>
<dbReference type="RefSeq" id="WP_069463142.1">
    <property type="nucleotide sequence ID" value="NZ_FODD01000001.1"/>
</dbReference>
<organism evidence="2 3">
    <name type="scientific">Actinacidiphila rubida</name>
    <dbReference type="NCBI Taxonomy" id="310780"/>
    <lineage>
        <taxon>Bacteria</taxon>
        <taxon>Bacillati</taxon>
        <taxon>Actinomycetota</taxon>
        <taxon>Actinomycetes</taxon>
        <taxon>Kitasatosporales</taxon>
        <taxon>Streptomycetaceae</taxon>
        <taxon>Actinacidiphila</taxon>
    </lineage>
</organism>
<dbReference type="AlphaFoldDB" id="A0A1H8DRZ9"/>
<feature type="compositionally biased region" description="Basic and acidic residues" evidence="1">
    <location>
        <begin position="52"/>
        <end position="64"/>
    </location>
</feature>
<reference evidence="2 3" key="1">
    <citation type="submission" date="2016-10" db="EMBL/GenBank/DDBJ databases">
        <authorList>
            <person name="de Groot N.N."/>
        </authorList>
    </citation>
    <scope>NUCLEOTIDE SEQUENCE [LARGE SCALE GENOMIC DNA]</scope>
    <source>
        <strain evidence="2 3">CGMCC 4.2026</strain>
    </source>
</reference>
<evidence type="ECO:0000313" key="2">
    <source>
        <dbReference type="EMBL" id="SEN10029.1"/>
    </source>
</evidence>
<proteinExistence type="predicted"/>
<protein>
    <submittedName>
        <fullName evidence="2">Uncharacterized protein</fullName>
    </submittedName>
</protein>
<dbReference type="Proteomes" id="UP000181951">
    <property type="component" value="Unassembled WGS sequence"/>
</dbReference>
<evidence type="ECO:0000313" key="3">
    <source>
        <dbReference type="Proteomes" id="UP000181951"/>
    </source>
</evidence>
<keyword evidence="3" id="KW-1185">Reference proteome</keyword>
<feature type="region of interest" description="Disordered" evidence="1">
    <location>
        <begin position="1"/>
        <end position="73"/>
    </location>
</feature>
<dbReference type="EMBL" id="FODD01000001">
    <property type="protein sequence ID" value="SEN10029.1"/>
    <property type="molecule type" value="Genomic_DNA"/>
</dbReference>
<feature type="compositionally biased region" description="Basic and acidic residues" evidence="1">
    <location>
        <begin position="14"/>
        <end position="29"/>
    </location>
</feature>
<evidence type="ECO:0000256" key="1">
    <source>
        <dbReference type="SAM" id="MobiDB-lite"/>
    </source>
</evidence>
<dbReference type="STRING" id="310780.SAMN05216267_1001266"/>